<evidence type="ECO:0000256" key="2">
    <source>
        <dbReference type="SAM" id="MobiDB-lite"/>
    </source>
</evidence>
<evidence type="ECO:0000313" key="4">
    <source>
        <dbReference type="Proteomes" id="UP000094526"/>
    </source>
</evidence>
<evidence type="ECO:0000313" key="3">
    <source>
        <dbReference type="EMBL" id="OCT45223.1"/>
    </source>
</evidence>
<feature type="region of interest" description="Disordered" evidence="2">
    <location>
        <begin position="230"/>
        <end position="278"/>
    </location>
</feature>
<keyword evidence="4" id="KW-1185">Reference proteome</keyword>
<dbReference type="VEuPathDB" id="FungiDB:G647_07877"/>
<feature type="compositionally biased region" description="Basic and acidic residues" evidence="2">
    <location>
        <begin position="250"/>
        <end position="277"/>
    </location>
</feature>
<comment type="caution">
    <text evidence="3">The sequence shown here is derived from an EMBL/GenBank/DDBJ whole genome shotgun (WGS) entry which is preliminary data.</text>
</comment>
<protein>
    <submittedName>
        <fullName evidence="3">Putative urease accessory protein</fullName>
    </submittedName>
</protein>
<sequence>MPHKHKRKRDDDASNYDLPPTQRAKTLAVHQKADPIFTSDIERKRRRGERKQKKEHQKNQYREDDTPKAFKRLLAFQDGKRIRSGLDDGTAPSKKRRKGDAKSNSTSTSEPTSIAPAQFSAGGHAGPKSNDGAALAADRAPSLKIKPNESLSSFSARVDQSLPLTSVAKHKTKLAQIAGLEKIKTPLSKHNKRLARMQKEWRNTEQKLKAKEEELDDELADKREEDHLVWLGAGVDPSNPLGKKRRKKGAGKDVDDADPWKILEKKRREEGELRQRSLQDVVTAPPVLKPLKNIFKDKSLRVGITGTPGIPTQSA</sequence>
<reference evidence="4" key="1">
    <citation type="submission" date="2015-07" db="EMBL/GenBank/DDBJ databases">
        <authorList>
            <person name="Teixeira M.M."/>
            <person name="Souza R.C."/>
            <person name="Almeida L.G."/>
            <person name="Vicente V.A."/>
            <person name="de Hoog S."/>
            <person name="Bocca A.L."/>
            <person name="de Almeida S.R."/>
            <person name="Vasconcelos A.T."/>
            <person name="Felipe M.S."/>
        </authorList>
    </citation>
    <scope>NUCLEOTIDE SEQUENCE [LARGE SCALE GENOMIC DNA]</scope>
    <source>
        <strain evidence="4">KSF</strain>
    </source>
</reference>
<dbReference type="eggNOG" id="ENOG502S9IJ">
    <property type="taxonomic scope" value="Eukaryota"/>
</dbReference>
<proteinExistence type="predicted"/>
<name>A0A1C1C9L6_9EURO</name>
<dbReference type="OrthoDB" id="5876637at2759"/>
<feature type="region of interest" description="Disordered" evidence="2">
    <location>
        <begin position="1"/>
        <end position="141"/>
    </location>
</feature>
<dbReference type="AlphaFoldDB" id="A0A1C1C9L6"/>
<gene>
    <name evidence="3" type="ORF">CLCR_06127</name>
</gene>
<dbReference type="Proteomes" id="UP000094526">
    <property type="component" value="Unassembled WGS sequence"/>
</dbReference>
<dbReference type="PANTHER" id="PTHR40644:SF1">
    <property type="entry name" value="UPF0653 PROTEIN C607.02C"/>
    <property type="match status" value="1"/>
</dbReference>
<accession>A0A1C1C9L6</accession>
<dbReference type="PANTHER" id="PTHR40644">
    <property type="entry name" value="UPF0653 PROTEIN C607.02C"/>
    <property type="match status" value="1"/>
</dbReference>
<feature type="coiled-coil region" evidence="1">
    <location>
        <begin position="187"/>
        <end position="225"/>
    </location>
</feature>
<keyword evidence="1" id="KW-0175">Coiled coil</keyword>
<feature type="compositionally biased region" description="Basic and acidic residues" evidence="2">
    <location>
        <begin position="57"/>
        <end position="68"/>
    </location>
</feature>
<feature type="compositionally biased region" description="Basic residues" evidence="2">
    <location>
        <begin position="44"/>
        <end position="56"/>
    </location>
</feature>
<feature type="compositionally biased region" description="Polar residues" evidence="2">
    <location>
        <begin position="102"/>
        <end position="112"/>
    </location>
</feature>
<dbReference type="EMBL" id="LGRB01000020">
    <property type="protein sequence ID" value="OCT45223.1"/>
    <property type="molecule type" value="Genomic_DNA"/>
</dbReference>
<dbReference type="VEuPathDB" id="FungiDB:CLCR_06127"/>
<organism evidence="3 4">
    <name type="scientific">Cladophialophora carrionii</name>
    <dbReference type="NCBI Taxonomy" id="86049"/>
    <lineage>
        <taxon>Eukaryota</taxon>
        <taxon>Fungi</taxon>
        <taxon>Dikarya</taxon>
        <taxon>Ascomycota</taxon>
        <taxon>Pezizomycotina</taxon>
        <taxon>Eurotiomycetes</taxon>
        <taxon>Chaetothyriomycetidae</taxon>
        <taxon>Chaetothyriales</taxon>
        <taxon>Herpotrichiellaceae</taxon>
        <taxon>Cladophialophora</taxon>
    </lineage>
</organism>
<evidence type="ECO:0000256" key="1">
    <source>
        <dbReference type="SAM" id="Coils"/>
    </source>
</evidence>